<comment type="caution">
    <text evidence="1">The sequence shown here is derived from an EMBL/GenBank/DDBJ whole genome shotgun (WGS) entry which is preliminary data.</text>
</comment>
<reference evidence="1" key="1">
    <citation type="submission" date="2021-06" db="EMBL/GenBank/DDBJ databases">
        <authorList>
            <person name="Kallberg Y."/>
            <person name="Tangrot J."/>
            <person name="Rosling A."/>
        </authorList>
    </citation>
    <scope>NUCLEOTIDE SEQUENCE</scope>
    <source>
        <strain evidence="1">FL130A</strain>
    </source>
</reference>
<organism evidence="1 2">
    <name type="scientific">Ambispora leptoticha</name>
    <dbReference type="NCBI Taxonomy" id="144679"/>
    <lineage>
        <taxon>Eukaryota</taxon>
        <taxon>Fungi</taxon>
        <taxon>Fungi incertae sedis</taxon>
        <taxon>Mucoromycota</taxon>
        <taxon>Glomeromycotina</taxon>
        <taxon>Glomeromycetes</taxon>
        <taxon>Archaeosporales</taxon>
        <taxon>Ambisporaceae</taxon>
        <taxon>Ambispora</taxon>
    </lineage>
</organism>
<gene>
    <name evidence="1" type="ORF">ALEPTO_LOCUS8789</name>
</gene>
<dbReference type="OrthoDB" id="2416822at2759"/>
<protein>
    <submittedName>
        <fullName evidence="1">13937_t:CDS:1</fullName>
    </submittedName>
</protein>
<name>A0A9N9CWP6_9GLOM</name>
<evidence type="ECO:0000313" key="1">
    <source>
        <dbReference type="EMBL" id="CAG8616724.1"/>
    </source>
</evidence>
<accession>A0A9N9CWP6</accession>
<keyword evidence="2" id="KW-1185">Reference proteome</keyword>
<dbReference type="Proteomes" id="UP000789508">
    <property type="component" value="Unassembled WGS sequence"/>
</dbReference>
<evidence type="ECO:0000313" key="2">
    <source>
        <dbReference type="Proteomes" id="UP000789508"/>
    </source>
</evidence>
<proteinExistence type="predicted"/>
<sequence length="166" mass="19306">MEISSQKLSHVSWMEKKEILKNILIRILDTLGKIWKNPAFSPKFAKTQSERTYVTDIIGRTVASKDRRGERGKRPDIMFIARHEERIYELIFAECSRIVCSDEKEDDDRVKLWRELNDGLYWANRGCRLDENEFGILGFQVAGRKFNLTRGSDKSSSTISSPPYDN</sequence>
<dbReference type="AlphaFoldDB" id="A0A9N9CWP6"/>
<dbReference type="EMBL" id="CAJVPS010005596">
    <property type="protein sequence ID" value="CAG8616724.1"/>
    <property type="molecule type" value="Genomic_DNA"/>
</dbReference>